<gene>
    <name evidence="1" type="ORF">LVJ94_05755</name>
</gene>
<dbReference type="RefSeq" id="WP_394836394.1">
    <property type="nucleotide sequence ID" value="NZ_CP089929.1"/>
</dbReference>
<proteinExistence type="predicted"/>
<name>A0ABZ2L784_9BACT</name>
<accession>A0ABZ2L784</accession>
<evidence type="ECO:0000313" key="2">
    <source>
        <dbReference type="Proteomes" id="UP001374803"/>
    </source>
</evidence>
<protein>
    <submittedName>
        <fullName evidence="1">Uncharacterized protein</fullName>
    </submittedName>
</protein>
<reference evidence="1" key="1">
    <citation type="submission" date="2021-12" db="EMBL/GenBank/DDBJ databases">
        <title>Discovery of the Pendulisporaceae a myxobacterial family with distinct sporulation behavior and unique specialized metabolism.</title>
        <authorList>
            <person name="Garcia R."/>
            <person name="Popoff A."/>
            <person name="Bader C.D."/>
            <person name="Loehr J."/>
            <person name="Walesch S."/>
            <person name="Walt C."/>
            <person name="Boldt J."/>
            <person name="Bunk B."/>
            <person name="Haeckl F.J.F.P.J."/>
            <person name="Gunesch A.P."/>
            <person name="Birkelbach J."/>
            <person name="Nuebel U."/>
            <person name="Pietschmann T."/>
            <person name="Bach T."/>
            <person name="Mueller R."/>
        </authorList>
    </citation>
    <scope>NUCLEOTIDE SEQUENCE</scope>
    <source>
        <strain evidence="1">MSr11367</strain>
    </source>
</reference>
<organism evidence="1 2">
    <name type="scientific">Pendulispora rubella</name>
    <dbReference type="NCBI Taxonomy" id="2741070"/>
    <lineage>
        <taxon>Bacteria</taxon>
        <taxon>Pseudomonadati</taxon>
        <taxon>Myxococcota</taxon>
        <taxon>Myxococcia</taxon>
        <taxon>Myxococcales</taxon>
        <taxon>Sorangiineae</taxon>
        <taxon>Pendulisporaceae</taxon>
        <taxon>Pendulispora</taxon>
    </lineage>
</organism>
<dbReference type="SUPFAM" id="SSF53901">
    <property type="entry name" value="Thiolase-like"/>
    <property type="match status" value="1"/>
</dbReference>
<dbReference type="InterPro" id="IPR016039">
    <property type="entry name" value="Thiolase-like"/>
</dbReference>
<keyword evidence="2" id="KW-1185">Reference proteome</keyword>
<sequence length="292" mass="32040">MPWEASLRIIGANASVSTGDAQFEQGRDPLAIDRVLPVAREVLAQASVEARSLDLILSMSISPDRVALGKNVAGPRVCHPLQRELGAERAFVFDLYDDDWSAAIDIARGFCHEMDYKHVLLVRVECGGKSLAKDPESGFRVPDGAGCLLLRWDGAKSGREPFGAWSHTNVAPVQVDAFPWAECASGELRGQFRFPLQHGVSEKLNQAAISLLRNALADQKADHVVIESWFPGDVDARSVKDAIGLDPAIDTRLGPFGLPYFAETLRGDGTRRLLSLTLNPFQMRYGYQWLQA</sequence>
<dbReference type="EMBL" id="CP089983">
    <property type="protein sequence ID" value="WXB06738.1"/>
    <property type="molecule type" value="Genomic_DNA"/>
</dbReference>
<dbReference type="Gene3D" id="3.40.47.10">
    <property type="match status" value="1"/>
</dbReference>
<evidence type="ECO:0000313" key="1">
    <source>
        <dbReference type="EMBL" id="WXB06738.1"/>
    </source>
</evidence>
<dbReference type="Proteomes" id="UP001374803">
    <property type="component" value="Chromosome"/>
</dbReference>